<organism evidence="1 2">
    <name type="scientific">Stephania cephalantha</name>
    <dbReference type="NCBI Taxonomy" id="152367"/>
    <lineage>
        <taxon>Eukaryota</taxon>
        <taxon>Viridiplantae</taxon>
        <taxon>Streptophyta</taxon>
        <taxon>Embryophyta</taxon>
        <taxon>Tracheophyta</taxon>
        <taxon>Spermatophyta</taxon>
        <taxon>Magnoliopsida</taxon>
        <taxon>Ranunculales</taxon>
        <taxon>Menispermaceae</taxon>
        <taxon>Menispermoideae</taxon>
        <taxon>Cissampelideae</taxon>
        <taxon>Stephania</taxon>
    </lineage>
</organism>
<comment type="caution">
    <text evidence="1">The sequence shown here is derived from an EMBL/GenBank/DDBJ whole genome shotgun (WGS) entry which is preliminary data.</text>
</comment>
<proteinExistence type="predicted"/>
<evidence type="ECO:0000313" key="1">
    <source>
        <dbReference type="EMBL" id="KAK9106143.1"/>
    </source>
</evidence>
<keyword evidence="2" id="KW-1185">Reference proteome</keyword>
<reference evidence="1 2" key="1">
    <citation type="submission" date="2024-01" db="EMBL/GenBank/DDBJ databases">
        <title>Genome assemblies of Stephania.</title>
        <authorList>
            <person name="Yang L."/>
        </authorList>
    </citation>
    <scope>NUCLEOTIDE SEQUENCE [LARGE SCALE GENOMIC DNA]</scope>
    <source>
        <strain evidence="1">JXDWG</strain>
        <tissue evidence="1">Leaf</tissue>
    </source>
</reference>
<name>A0AAP0FC02_9MAGN</name>
<sequence length="69" mass="8095">MGYSQIEFLFLTKEEIMDKYKCKYILNSSPDPLFHICYGGLVFSHLVALPEERRHLKHMMHEQAASHGK</sequence>
<dbReference type="PANTHER" id="PTHR36059:SF2">
    <property type="entry name" value="OS02G0175800 PROTEIN"/>
    <property type="match status" value="1"/>
</dbReference>
<dbReference type="Proteomes" id="UP001419268">
    <property type="component" value="Unassembled WGS sequence"/>
</dbReference>
<gene>
    <name evidence="1" type="ORF">Scep_022987</name>
</gene>
<accession>A0AAP0FC02</accession>
<protein>
    <submittedName>
        <fullName evidence="1">Uncharacterized protein</fullName>
    </submittedName>
</protein>
<evidence type="ECO:0000313" key="2">
    <source>
        <dbReference type="Proteomes" id="UP001419268"/>
    </source>
</evidence>
<dbReference type="EMBL" id="JBBNAG010000009">
    <property type="protein sequence ID" value="KAK9106143.1"/>
    <property type="molecule type" value="Genomic_DNA"/>
</dbReference>
<dbReference type="AlphaFoldDB" id="A0AAP0FC02"/>
<dbReference type="PANTHER" id="PTHR36059">
    <property type="entry name" value="OS02G0175800 PROTEIN"/>
    <property type="match status" value="1"/>
</dbReference>